<protein>
    <submittedName>
        <fullName evidence="6">Uncharacterized protein</fullName>
    </submittedName>
</protein>
<evidence type="ECO:0000256" key="2">
    <source>
        <dbReference type="ARBA" id="ARBA00022722"/>
    </source>
</evidence>
<evidence type="ECO:0000256" key="4">
    <source>
        <dbReference type="ARBA" id="ARBA00022801"/>
    </source>
</evidence>
<keyword evidence="2" id="KW-0540">Nuclease</keyword>
<keyword evidence="4" id="KW-0378">Hydrolase</keyword>
<dbReference type="InterPro" id="IPR020568">
    <property type="entry name" value="Ribosomal_Su5_D2-typ_SF"/>
</dbReference>
<dbReference type="EMBL" id="LBYC01000007">
    <property type="protein sequence ID" value="KKR43174.1"/>
    <property type="molecule type" value="Genomic_DNA"/>
</dbReference>
<dbReference type="AlphaFoldDB" id="A0A0G0QRX4"/>
<proteinExistence type="predicted"/>
<keyword evidence="1" id="KW-0819">tRNA processing</keyword>
<dbReference type="Pfam" id="PF00825">
    <property type="entry name" value="Ribonuclease_P"/>
    <property type="match status" value="1"/>
</dbReference>
<evidence type="ECO:0000256" key="1">
    <source>
        <dbReference type="ARBA" id="ARBA00022694"/>
    </source>
</evidence>
<keyword evidence="5" id="KW-0694">RNA-binding</keyword>
<organism evidence="6 7">
    <name type="scientific">Candidatus Nomurabacteria bacterium GW2011_GWF2_40_12</name>
    <dbReference type="NCBI Taxonomy" id="1618776"/>
    <lineage>
        <taxon>Bacteria</taxon>
        <taxon>Candidatus Nomuraibacteriota</taxon>
    </lineage>
</organism>
<dbReference type="InterPro" id="IPR000100">
    <property type="entry name" value="RNase_P"/>
</dbReference>
<keyword evidence="3" id="KW-0255">Endonuclease</keyword>
<dbReference type="GO" id="GO:0004526">
    <property type="term" value="F:ribonuclease P activity"/>
    <property type="evidence" value="ECO:0007669"/>
    <property type="project" value="InterPro"/>
</dbReference>
<dbReference type="GO" id="GO:0008033">
    <property type="term" value="P:tRNA processing"/>
    <property type="evidence" value="ECO:0007669"/>
    <property type="project" value="UniProtKB-KW"/>
</dbReference>
<accession>A0A0G0QRX4</accession>
<evidence type="ECO:0000256" key="5">
    <source>
        <dbReference type="ARBA" id="ARBA00022884"/>
    </source>
</evidence>
<evidence type="ECO:0000256" key="3">
    <source>
        <dbReference type="ARBA" id="ARBA00022759"/>
    </source>
</evidence>
<evidence type="ECO:0000313" key="6">
    <source>
        <dbReference type="EMBL" id="KKR43174.1"/>
    </source>
</evidence>
<comment type="caution">
    <text evidence="6">The sequence shown here is derived from an EMBL/GenBank/DDBJ whole genome shotgun (WGS) entry which is preliminary data.</text>
</comment>
<gene>
    <name evidence="6" type="ORF">UT78_C0007G0027</name>
</gene>
<name>A0A0G0QRX4_9BACT</name>
<reference evidence="6 7" key="1">
    <citation type="journal article" date="2015" name="Nature">
        <title>rRNA introns, odd ribosomes, and small enigmatic genomes across a large radiation of phyla.</title>
        <authorList>
            <person name="Brown C.T."/>
            <person name="Hug L.A."/>
            <person name="Thomas B.C."/>
            <person name="Sharon I."/>
            <person name="Castelle C.J."/>
            <person name="Singh A."/>
            <person name="Wilkins M.J."/>
            <person name="Williams K.H."/>
            <person name="Banfield J.F."/>
        </authorList>
    </citation>
    <scope>NUCLEOTIDE SEQUENCE [LARGE SCALE GENOMIC DNA]</scope>
</reference>
<dbReference type="Gene3D" id="3.30.230.10">
    <property type="match status" value="1"/>
</dbReference>
<dbReference type="InterPro" id="IPR014721">
    <property type="entry name" value="Ribsml_uS5_D2-typ_fold_subgr"/>
</dbReference>
<dbReference type="GO" id="GO:0000049">
    <property type="term" value="F:tRNA binding"/>
    <property type="evidence" value="ECO:0007669"/>
    <property type="project" value="InterPro"/>
</dbReference>
<dbReference type="SUPFAM" id="SSF54211">
    <property type="entry name" value="Ribosomal protein S5 domain 2-like"/>
    <property type="match status" value="1"/>
</dbReference>
<dbReference type="Proteomes" id="UP000034301">
    <property type="component" value="Unassembled WGS sequence"/>
</dbReference>
<sequence>MLKKINRADKKTVEKIFKEGKFLNTLNLTFKFFKIPQAGKKISVLVPKSVAKLAVKRNLLRRLGYKALEKHIEGFPSGIMGVFVFKKYQDDVSIIENEIKNVLAKIN</sequence>
<evidence type="ECO:0000313" key="7">
    <source>
        <dbReference type="Proteomes" id="UP000034301"/>
    </source>
</evidence>